<dbReference type="KEGG" id="jre:108980802"/>
<dbReference type="PANTHER" id="PTHR33248">
    <property type="entry name" value="ZINC ION-BINDING PROTEIN"/>
    <property type="match status" value="1"/>
</dbReference>
<dbReference type="AlphaFoldDB" id="A0A2I4DJP5"/>
<dbReference type="GO" id="GO:0008270">
    <property type="term" value="F:zinc ion binding"/>
    <property type="evidence" value="ECO:0007669"/>
    <property type="project" value="InterPro"/>
</dbReference>
<proteinExistence type="predicted"/>
<keyword evidence="1" id="KW-1185">Reference proteome</keyword>
<sequence>MKKSSLDAAQLGPACARKTSASKLKVQNGAFCISFSQSAQLLSQSSLCDFFPRATNLFLEHPKPFLSTNSASLPAIDVRLHPRHKPSRPSHSSPPTRCLSQLSKCDFIPDINLVVLRISNTRRNPRRLFFGCPQFNKEGIPYCKYFKWADNPDVREKAIVTRETKLLRKDEALKSREKEIEKREFVLHNNEALLQKQLADMQHARRLLHVSWLFIICISLYLMIKYIGTFVMMKNWC</sequence>
<dbReference type="GeneID" id="108980802"/>
<accession>A0A2I4DJP5</accession>
<reference evidence="2" key="1">
    <citation type="submission" date="2025-08" db="UniProtKB">
        <authorList>
            <consortium name="RefSeq"/>
        </authorList>
    </citation>
    <scope>IDENTIFICATION</scope>
    <source>
        <tissue evidence="2">Leaves</tissue>
    </source>
</reference>
<evidence type="ECO:0000313" key="2">
    <source>
        <dbReference type="RefSeq" id="XP_018807352.2"/>
    </source>
</evidence>
<dbReference type="RefSeq" id="XP_018807352.2">
    <property type="nucleotide sequence ID" value="XM_018951807.2"/>
</dbReference>
<dbReference type="Proteomes" id="UP000235220">
    <property type="component" value="Chromosome 10"/>
</dbReference>
<dbReference type="Gramene" id="Jr10_10950_p1">
    <property type="protein sequence ID" value="cds.Jr10_10950_p1"/>
    <property type="gene ID" value="Jr10_10950"/>
</dbReference>
<evidence type="ECO:0000313" key="1">
    <source>
        <dbReference type="Proteomes" id="UP000235220"/>
    </source>
</evidence>
<protein>
    <submittedName>
        <fullName evidence="2">Uncharacterized protein LOC108980802</fullName>
    </submittedName>
</protein>
<organism evidence="1 2">
    <name type="scientific">Juglans regia</name>
    <name type="common">English walnut</name>
    <dbReference type="NCBI Taxonomy" id="51240"/>
    <lineage>
        <taxon>Eukaryota</taxon>
        <taxon>Viridiplantae</taxon>
        <taxon>Streptophyta</taxon>
        <taxon>Embryophyta</taxon>
        <taxon>Tracheophyta</taxon>
        <taxon>Spermatophyta</taxon>
        <taxon>Magnoliopsida</taxon>
        <taxon>eudicotyledons</taxon>
        <taxon>Gunneridae</taxon>
        <taxon>Pentapetalae</taxon>
        <taxon>rosids</taxon>
        <taxon>fabids</taxon>
        <taxon>Fagales</taxon>
        <taxon>Juglandaceae</taxon>
        <taxon>Juglans</taxon>
    </lineage>
</organism>
<gene>
    <name evidence="2" type="primary">LOC108980802</name>
</gene>
<dbReference type="Pfam" id="PF06839">
    <property type="entry name" value="Zn_ribbon_GRF"/>
    <property type="match status" value="1"/>
</dbReference>
<name>A0A2I4DJP5_JUGRE</name>
<dbReference type="InterPro" id="IPR010666">
    <property type="entry name" value="Znf_GRF"/>
</dbReference>
<dbReference type="OrthoDB" id="2822301at2759"/>